<evidence type="ECO:0000313" key="2">
    <source>
        <dbReference type="EMBL" id="SCX95346.1"/>
    </source>
</evidence>
<evidence type="ECO:0000313" key="3">
    <source>
        <dbReference type="Proteomes" id="UP000199588"/>
    </source>
</evidence>
<organism evidence="2 3">
    <name type="scientific">Basfia succiniciproducens</name>
    <dbReference type="NCBI Taxonomy" id="653940"/>
    <lineage>
        <taxon>Bacteria</taxon>
        <taxon>Pseudomonadati</taxon>
        <taxon>Pseudomonadota</taxon>
        <taxon>Gammaproteobacteria</taxon>
        <taxon>Pasteurellales</taxon>
        <taxon>Pasteurellaceae</taxon>
        <taxon>Basfia</taxon>
    </lineage>
</organism>
<feature type="chain" id="PRO_5046843347" description="Chalcone isomerase domain-containing protein" evidence="1">
    <location>
        <begin position="21"/>
        <end position="202"/>
    </location>
</feature>
<dbReference type="EMBL" id="FMUQ01000006">
    <property type="protein sequence ID" value="SCX95346.1"/>
    <property type="molecule type" value="Genomic_DNA"/>
</dbReference>
<keyword evidence="3" id="KW-1185">Reference proteome</keyword>
<name>A0A1G5BZ45_9PAST</name>
<protein>
    <recommendedName>
        <fullName evidence="4">Chalcone isomerase domain-containing protein</fullName>
    </recommendedName>
</protein>
<evidence type="ECO:0000256" key="1">
    <source>
        <dbReference type="SAM" id="SignalP"/>
    </source>
</evidence>
<comment type="caution">
    <text evidence="2">The sequence shown here is derived from an EMBL/GenBank/DDBJ whole genome shotgun (WGS) entry which is preliminary data.</text>
</comment>
<feature type="signal peptide" evidence="1">
    <location>
        <begin position="1"/>
        <end position="20"/>
    </location>
</feature>
<gene>
    <name evidence="2" type="ORF">SAMN02910354_00938</name>
</gene>
<reference evidence="2 3" key="1">
    <citation type="submission" date="2016-10" db="EMBL/GenBank/DDBJ databases">
        <authorList>
            <person name="Varghese N."/>
            <person name="Submissions S."/>
        </authorList>
    </citation>
    <scope>NUCLEOTIDE SEQUENCE [LARGE SCALE GENOMIC DNA]</scope>
    <source>
        <strain evidence="2 3">DSM 22022</strain>
    </source>
</reference>
<dbReference type="RefSeq" id="WP_011199938.1">
    <property type="nucleotide sequence ID" value="NZ_CP015031.1"/>
</dbReference>
<proteinExistence type="predicted"/>
<keyword evidence="1" id="KW-0732">Signal</keyword>
<sequence>MKIKPLFLSLFCLAPAVLNAQWANVGKADYNWGPFLVYTVSFDTENGEYQDHQSPLMFSFDYAKPVEGKNFSIILIKEMTSLGATKEQTEKWLKELSAIPMPDFLPNDRLSYIALENTGYFILNDQVLDHYFDAEFNQYFIQVWLSGKTGFARLQNQLLGKEKGTVTESYPRAPAVVPLTEEDADPQLPPNYQLTDRTIINC</sequence>
<accession>A0A1G5BZ45</accession>
<dbReference type="Proteomes" id="UP000199588">
    <property type="component" value="Unassembled WGS sequence"/>
</dbReference>
<evidence type="ECO:0008006" key="4">
    <source>
        <dbReference type="Google" id="ProtNLM"/>
    </source>
</evidence>